<evidence type="ECO:0000259" key="6">
    <source>
        <dbReference type="Pfam" id="PF02922"/>
    </source>
</evidence>
<dbReference type="InterPro" id="IPR004193">
    <property type="entry name" value="Glyco_hydro_13_N"/>
</dbReference>
<feature type="signal peptide" evidence="5">
    <location>
        <begin position="1"/>
        <end position="21"/>
    </location>
</feature>
<proteinExistence type="inferred from homology"/>
<accession>A0AB38YEB1</accession>
<comment type="similarity">
    <text evidence="1">Belongs to the glycosyl hydrolase 13 family.</text>
</comment>
<dbReference type="Gene3D" id="2.60.40.10">
    <property type="entry name" value="Immunoglobulins"/>
    <property type="match status" value="1"/>
</dbReference>
<dbReference type="SUPFAM" id="SSF51445">
    <property type="entry name" value="(Trans)glycosidases"/>
    <property type="match status" value="1"/>
</dbReference>
<dbReference type="Pfam" id="PF03714">
    <property type="entry name" value="PUD"/>
    <property type="match status" value="1"/>
</dbReference>
<dbReference type="SUPFAM" id="SSF49452">
    <property type="entry name" value="Starch-binding domain-like"/>
    <property type="match status" value="1"/>
</dbReference>
<dbReference type="InterPro" id="IPR005323">
    <property type="entry name" value="CBM41_pullulanase"/>
</dbReference>
<organism evidence="11">
    <name type="scientific">Salinispirillum sp. LH 10-3-1</name>
    <dbReference type="NCBI Taxonomy" id="2952525"/>
    <lineage>
        <taxon>Bacteria</taxon>
        <taxon>Pseudomonadati</taxon>
        <taxon>Pseudomonadota</taxon>
        <taxon>Gammaproteobacteria</taxon>
        <taxon>Oceanospirillales</taxon>
        <taxon>Saccharospirillaceae</taxon>
        <taxon>Salinispirillum</taxon>
    </lineage>
</organism>
<feature type="domain" description="Alpha-1,6-glucosidases pullulanase-type C-terminal" evidence="8">
    <location>
        <begin position="885"/>
        <end position="1042"/>
    </location>
</feature>
<feature type="chain" id="PRO_5044274955" evidence="5">
    <location>
        <begin position="22"/>
        <end position="1172"/>
    </location>
</feature>
<dbReference type="InterPro" id="IPR011839">
    <property type="entry name" value="Pullul_strch"/>
</dbReference>
<evidence type="ECO:0000259" key="10">
    <source>
        <dbReference type="Pfam" id="PF18494"/>
    </source>
</evidence>
<dbReference type="SUPFAM" id="SSF81296">
    <property type="entry name" value="E set domains"/>
    <property type="match status" value="2"/>
</dbReference>
<evidence type="ECO:0000256" key="5">
    <source>
        <dbReference type="SAM" id="SignalP"/>
    </source>
</evidence>
<dbReference type="EMBL" id="CP101717">
    <property type="protein sequence ID" value="WLD57699.1"/>
    <property type="molecule type" value="Genomic_DNA"/>
</dbReference>
<dbReference type="Pfam" id="PF02922">
    <property type="entry name" value="CBM_48"/>
    <property type="match status" value="1"/>
</dbReference>
<dbReference type="InterPro" id="IPR024561">
    <property type="entry name" value="Pullul_strch_C"/>
</dbReference>
<dbReference type="Pfam" id="PF18494">
    <property type="entry name" value="Pullulanase_Ins"/>
    <property type="match status" value="1"/>
</dbReference>
<dbReference type="InterPro" id="IPR040671">
    <property type="entry name" value="Pullulanase_N2"/>
</dbReference>
<evidence type="ECO:0000256" key="3">
    <source>
        <dbReference type="ARBA" id="ARBA00022801"/>
    </source>
</evidence>
<dbReference type="GO" id="GO:0051060">
    <property type="term" value="F:pullulanase activity"/>
    <property type="evidence" value="ECO:0007669"/>
    <property type="project" value="InterPro"/>
</dbReference>
<dbReference type="InterPro" id="IPR041111">
    <property type="entry name" value="Pullulanase_Ins"/>
</dbReference>
<feature type="domain" description="Glycoside hydrolase family 13 N-terminal" evidence="6">
    <location>
        <begin position="279"/>
        <end position="363"/>
    </location>
</feature>
<evidence type="ECO:0000256" key="1">
    <source>
        <dbReference type="ARBA" id="ARBA00008061"/>
    </source>
</evidence>
<evidence type="ECO:0000259" key="8">
    <source>
        <dbReference type="Pfam" id="PF11852"/>
    </source>
</evidence>
<dbReference type="CDD" id="cd11341">
    <property type="entry name" value="AmyAc_Pullulanase_LD-like"/>
    <property type="match status" value="1"/>
</dbReference>
<dbReference type="AlphaFoldDB" id="A0AB38YEB1"/>
<dbReference type="Gene3D" id="2.60.40.1110">
    <property type="match status" value="1"/>
</dbReference>
<feature type="domain" description="Pullulanase N2" evidence="9">
    <location>
        <begin position="157"/>
        <end position="267"/>
    </location>
</feature>
<reference evidence="11" key="1">
    <citation type="submission" date="2022-07" db="EMBL/GenBank/DDBJ databases">
        <title>Complete genome sequence of Salinispirillum sp. LH10-3-1 capable of multiple carbohydrate inversion isolated from a soda lake.</title>
        <authorList>
            <person name="Liu J."/>
            <person name="Zhai Y."/>
            <person name="Zhang H."/>
            <person name="Yang H."/>
            <person name="Qu J."/>
            <person name="Li J."/>
        </authorList>
    </citation>
    <scope>NUCLEOTIDE SEQUENCE</scope>
    <source>
        <strain evidence="11">LH 10-3-1</strain>
    </source>
</reference>
<keyword evidence="3" id="KW-0378">Hydrolase</keyword>
<keyword evidence="2 5" id="KW-0732">Signal</keyword>
<dbReference type="Pfam" id="PF11852">
    <property type="entry name" value="Pullul_strch_C"/>
    <property type="match status" value="1"/>
</dbReference>
<dbReference type="Gene3D" id="3.20.20.80">
    <property type="entry name" value="Glycosidases"/>
    <property type="match status" value="1"/>
</dbReference>
<protein>
    <submittedName>
        <fullName evidence="11">Pullulanase-type alpha-1,6-glucosidase</fullName>
    </submittedName>
</protein>
<evidence type="ECO:0000313" key="11">
    <source>
        <dbReference type="EMBL" id="WLD57699.1"/>
    </source>
</evidence>
<dbReference type="Gene3D" id="2.60.40.1130">
    <property type="entry name" value="Rab geranylgeranyltransferase alpha-subunit, insert domain"/>
    <property type="match status" value="1"/>
</dbReference>
<dbReference type="GO" id="GO:0005975">
    <property type="term" value="P:carbohydrate metabolic process"/>
    <property type="evidence" value="ECO:0007669"/>
    <property type="project" value="InterPro"/>
</dbReference>
<evidence type="ECO:0000256" key="4">
    <source>
        <dbReference type="ARBA" id="ARBA00023295"/>
    </source>
</evidence>
<dbReference type="InterPro" id="IPR013783">
    <property type="entry name" value="Ig-like_fold"/>
</dbReference>
<dbReference type="CDD" id="cd02860">
    <property type="entry name" value="E_set_Pullulanase"/>
    <property type="match status" value="1"/>
</dbReference>
<feature type="domain" description="Pullulanase Ins" evidence="10">
    <location>
        <begin position="461"/>
        <end position="530"/>
    </location>
</feature>
<dbReference type="PANTHER" id="PTHR43002">
    <property type="entry name" value="GLYCOGEN DEBRANCHING ENZYME"/>
    <property type="match status" value="1"/>
</dbReference>
<dbReference type="RefSeq" id="WP_304994984.1">
    <property type="nucleotide sequence ID" value="NZ_CP101717.1"/>
</dbReference>
<dbReference type="CDD" id="cd10315">
    <property type="entry name" value="CBM41_pullulanase"/>
    <property type="match status" value="1"/>
</dbReference>
<dbReference type="Pfam" id="PF17967">
    <property type="entry name" value="Pullulanase_N2"/>
    <property type="match status" value="1"/>
</dbReference>
<dbReference type="InterPro" id="IPR013784">
    <property type="entry name" value="Carb-bd-like_fold"/>
</dbReference>
<gene>
    <name evidence="11" type="primary">pulA</name>
    <name evidence="11" type="ORF">NFC81_13400</name>
</gene>
<keyword evidence="4" id="KW-0326">Glycosidase</keyword>
<evidence type="ECO:0000256" key="2">
    <source>
        <dbReference type="ARBA" id="ARBA00022729"/>
    </source>
</evidence>
<sequence length="1172" mass="131395">MTRVRPLLILLSLLFVVPAWASDLPRIAGLYEPFPNEAVIYYNRADGDYDGWGLHLWDDDSRSQVAGELSIGGTLWSAPQLPSGISDTYGAYYIVDMNTTEWSDFMFIVHKGDDKDLGGLDHHFSRARFGQDVFTFQGVSNLYSEAVVAPPIEIEGAAAHWVAPNTLVFDEGAAAEVRLFYSPIARLEVDEVSRVIRGAADSVTLSWKPMPEAIARQFPHLAERKAWTMPNHINAKQWLKGQLVVGTFDLEGRLESATQVQTPGVIDALYANRAEQKTLGALPFNSGTVFQLWAPTAQRVSLYLYDDELQLLERYPLREDPTSGVWSHLSREAPHGTFYRYEVTTYHPDTRRIETFRVTDPYSQGLSTNSLFSQVVYLDHPDITPDGWADNRTDHVVAVPEDIVLYEVQVRDFSVADQHGTPEYNGKYLAFTEAERASVQHLQRLRDAGLTHVHLMPTFDIATINEDAAQVVNINDTFARLCDINPAAAASPFADYCTSDRLIMDILGDFDPSTADAQAVMQLIRNHDSFNWGYDPLHFNAPEGSFATDPNGMTRILEFRQMVQALHDMGFNVVVDVVYNHTNAAGLHPKSVLDKVVPGYYHRRNPDSGAVETSTCCMNTATEHRLMEKLMTDSLVLWAEHYHIDAFRFDLMGHHMREEVMRSLVAVRNVRPHVYFYGEGWDFGEVANNQRGVNATQWNMPGTGIGTFSDRLRDAVRGGSPFDEQEGLRISQGFGNGLYFYPNELRPADDHARQELLHLTDLIRLGMAANLQNFQLVNHEGLLLRGRDYDYRGAPAGYALDPQEVINYVSKHDNQTLWDNNQYRIARGVSTDDRVRMQVVGLSLPMLSQGIPFFHAGSDLLRSKSMERDSYDSGDWVNRIDWTGATHNWNIGLPSEEKDVANWPLIQQIITDPDAAPTPEHIALSGELFREFMQIRQSSPLFRLRTQHDVMSRVDFRNTGANQVPGLIIMTLHDGQGVTDLDPERDAMMVIVNVSPHARTLRAPGFTVHPIQQNSADTRLHDIAHENDAFVIPPLSTVVLEQPQQGAQGRGMPVARKDPSLMPPLGGTRLYLQGSLTGMDTTAAEHELRFIGNGRYEMTLLVPEGFHRLRIGGSNGVQFARTGGPLQLATDEVLSERGTLMVFRMSEDTELKVVLDLQDVTAPVLHLAEHGL</sequence>
<dbReference type="InterPro" id="IPR017853">
    <property type="entry name" value="GH"/>
</dbReference>
<dbReference type="InterPro" id="IPR014756">
    <property type="entry name" value="Ig_E-set"/>
</dbReference>
<feature type="domain" description="Pullulanase carbohydrate-binding module 41" evidence="7">
    <location>
        <begin position="38"/>
        <end position="143"/>
    </location>
</feature>
<dbReference type="SUPFAM" id="SSF51011">
    <property type="entry name" value="Glycosyl hydrolase domain"/>
    <property type="match status" value="1"/>
</dbReference>
<dbReference type="Gene3D" id="2.60.40.1180">
    <property type="entry name" value="Golgi alpha-mannosidase II"/>
    <property type="match status" value="1"/>
</dbReference>
<evidence type="ECO:0000259" key="7">
    <source>
        <dbReference type="Pfam" id="PF03714"/>
    </source>
</evidence>
<name>A0AB38YEB1_9GAMM</name>
<evidence type="ECO:0000259" key="9">
    <source>
        <dbReference type="Pfam" id="PF17967"/>
    </source>
</evidence>
<dbReference type="NCBIfam" id="TIGR02103">
    <property type="entry name" value="pullul_strch"/>
    <property type="match status" value="1"/>
</dbReference>
<dbReference type="InterPro" id="IPR013780">
    <property type="entry name" value="Glyco_hydro_b"/>
</dbReference>
<dbReference type="GO" id="GO:0030246">
    <property type="term" value="F:carbohydrate binding"/>
    <property type="evidence" value="ECO:0007669"/>
    <property type="project" value="InterPro"/>
</dbReference>